<proteinExistence type="predicted"/>
<feature type="region of interest" description="Disordered" evidence="5">
    <location>
        <begin position="37"/>
        <end position="63"/>
    </location>
</feature>
<evidence type="ECO:0000256" key="3">
    <source>
        <dbReference type="ARBA" id="ARBA00023125"/>
    </source>
</evidence>
<dbReference type="InterPro" id="IPR015495">
    <property type="entry name" value="Myb_TF_plants"/>
</dbReference>
<dbReference type="AlphaFoldDB" id="A0AAW2X9G2"/>
<dbReference type="GO" id="GO:0003677">
    <property type="term" value="F:DNA binding"/>
    <property type="evidence" value="ECO:0007669"/>
    <property type="project" value="UniProtKB-KW"/>
</dbReference>
<dbReference type="InterPro" id="IPR009057">
    <property type="entry name" value="Homeodomain-like_sf"/>
</dbReference>
<sequence length="96" mass="10850">MICLCRWAAIASYLPERTDNDIKNYWNTHLMKKLKKLQNGSSGSDHKSGTHHGFSSTSHSISRGQWERRLQADINTAKQALHDALSLKTIPICLNC</sequence>
<feature type="compositionally biased region" description="Low complexity" evidence="5">
    <location>
        <begin position="51"/>
        <end position="62"/>
    </location>
</feature>
<dbReference type="Pfam" id="PF00249">
    <property type="entry name" value="Myb_DNA-binding"/>
    <property type="match status" value="1"/>
</dbReference>
<dbReference type="PROSITE" id="PS51294">
    <property type="entry name" value="HTH_MYB"/>
    <property type="match status" value="1"/>
</dbReference>
<comment type="subcellular location">
    <subcellularLocation>
        <location evidence="1">Nucleus</location>
    </subcellularLocation>
</comment>
<evidence type="ECO:0000256" key="1">
    <source>
        <dbReference type="ARBA" id="ARBA00004123"/>
    </source>
</evidence>
<gene>
    <name evidence="8" type="ORF">Slati_1611700</name>
</gene>
<evidence type="ECO:0000313" key="8">
    <source>
        <dbReference type="EMBL" id="KAL0450553.1"/>
    </source>
</evidence>
<dbReference type="CDD" id="cd00167">
    <property type="entry name" value="SANT"/>
    <property type="match status" value="1"/>
</dbReference>
<keyword evidence="3" id="KW-0238">DNA-binding</keyword>
<reference evidence="8" key="1">
    <citation type="submission" date="2020-06" db="EMBL/GenBank/DDBJ databases">
        <authorList>
            <person name="Li T."/>
            <person name="Hu X."/>
            <person name="Zhang T."/>
            <person name="Song X."/>
            <person name="Zhang H."/>
            <person name="Dai N."/>
            <person name="Sheng W."/>
            <person name="Hou X."/>
            <person name="Wei L."/>
        </authorList>
    </citation>
    <scope>NUCLEOTIDE SEQUENCE</scope>
    <source>
        <strain evidence="8">KEN1</strain>
        <tissue evidence="8">Leaf</tissue>
    </source>
</reference>
<dbReference type="EMBL" id="JACGWN010000005">
    <property type="protein sequence ID" value="KAL0450553.1"/>
    <property type="molecule type" value="Genomic_DNA"/>
</dbReference>
<evidence type="ECO:0000259" key="7">
    <source>
        <dbReference type="PROSITE" id="PS51294"/>
    </source>
</evidence>
<dbReference type="PROSITE" id="PS50090">
    <property type="entry name" value="MYB_LIKE"/>
    <property type="match status" value="1"/>
</dbReference>
<dbReference type="Gene3D" id="1.10.10.60">
    <property type="entry name" value="Homeodomain-like"/>
    <property type="match status" value="1"/>
</dbReference>
<evidence type="ECO:0000256" key="5">
    <source>
        <dbReference type="SAM" id="MobiDB-lite"/>
    </source>
</evidence>
<comment type="caution">
    <text evidence="8">The sequence shown here is derived from an EMBL/GenBank/DDBJ whole genome shotgun (WGS) entry which is preliminary data.</text>
</comment>
<accession>A0AAW2X9G2</accession>
<dbReference type="PANTHER" id="PTHR47994">
    <property type="entry name" value="F14D16.11-RELATED"/>
    <property type="match status" value="1"/>
</dbReference>
<keyword evidence="2" id="KW-0677">Repeat</keyword>
<feature type="domain" description="HTH myb-type" evidence="7">
    <location>
        <begin position="1"/>
        <end position="34"/>
    </location>
</feature>
<dbReference type="PANTHER" id="PTHR47994:SF5">
    <property type="entry name" value="F14D16.11-RELATED"/>
    <property type="match status" value="1"/>
</dbReference>
<feature type="domain" description="Myb-like" evidence="6">
    <location>
        <begin position="6"/>
        <end position="30"/>
    </location>
</feature>
<organism evidence="8">
    <name type="scientific">Sesamum latifolium</name>
    <dbReference type="NCBI Taxonomy" id="2727402"/>
    <lineage>
        <taxon>Eukaryota</taxon>
        <taxon>Viridiplantae</taxon>
        <taxon>Streptophyta</taxon>
        <taxon>Embryophyta</taxon>
        <taxon>Tracheophyta</taxon>
        <taxon>Spermatophyta</taxon>
        <taxon>Magnoliopsida</taxon>
        <taxon>eudicotyledons</taxon>
        <taxon>Gunneridae</taxon>
        <taxon>Pentapetalae</taxon>
        <taxon>asterids</taxon>
        <taxon>lamiids</taxon>
        <taxon>Lamiales</taxon>
        <taxon>Pedaliaceae</taxon>
        <taxon>Sesamum</taxon>
    </lineage>
</organism>
<reference evidence="8" key="2">
    <citation type="journal article" date="2024" name="Plant">
        <title>Genomic evolution and insights into agronomic trait innovations of Sesamum species.</title>
        <authorList>
            <person name="Miao H."/>
            <person name="Wang L."/>
            <person name="Qu L."/>
            <person name="Liu H."/>
            <person name="Sun Y."/>
            <person name="Le M."/>
            <person name="Wang Q."/>
            <person name="Wei S."/>
            <person name="Zheng Y."/>
            <person name="Lin W."/>
            <person name="Duan Y."/>
            <person name="Cao H."/>
            <person name="Xiong S."/>
            <person name="Wang X."/>
            <person name="Wei L."/>
            <person name="Li C."/>
            <person name="Ma Q."/>
            <person name="Ju M."/>
            <person name="Zhao R."/>
            <person name="Li G."/>
            <person name="Mu C."/>
            <person name="Tian Q."/>
            <person name="Mei H."/>
            <person name="Zhang T."/>
            <person name="Gao T."/>
            <person name="Zhang H."/>
        </authorList>
    </citation>
    <scope>NUCLEOTIDE SEQUENCE</scope>
    <source>
        <strain evidence="8">KEN1</strain>
    </source>
</reference>
<protein>
    <submittedName>
        <fullName evidence="8">Transcription factor</fullName>
    </submittedName>
</protein>
<name>A0AAW2X9G2_9LAMI</name>
<keyword evidence="4" id="KW-0539">Nucleus</keyword>
<evidence type="ECO:0000256" key="2">
    <source>
        <dbReference type="ARBA" id="ARBA00022737"/>
    </source>
</evidence>
<dbReference type="InterPro" id="IPR001005">
    <property type="entry name" value="SANT/Myb"/>
</dbReference>
<dbReference type="GO" id="GO:0005634">
    <property type="term" value="C:nucleus"/>
    <property type="evidence" value="ECO:0007669"/>
    <property type="project" value="UniProtKB-SubCell"/>
</dbReference>
<dbReference type="InterPro" id="IPR017930">
    <property type="entry name" value="Myb_dom"/>
</dbReference>
<evidence type="ECO:0000256" key="4">
    <source>
        <dbReference type="ARBA" id="ARBA00023242"/>
    </source>
</evidence>
<dbReference type="SUPFAM" id="SSF46689">
    <property type="entry name" value="Homeodomain-like"/>
    <property type="match status" value="1"/>
</dbReference>
<evidence type="ECO:0000259" key="6">
    <source>
        <dbReference type="PROSITE" id="PS50090"/>
    </source>
</evidence>